<name>A0A0B7NL58_9FUNG</name>
<feature type="compositionally biased region" description="Low complexity" evidence="1">
    <location>
        <begin position="233"/>
        <end position="245"/>
    </location>
</feature>
<protein>
    <submittedName>
        <fullName evidence="2">Uncharacterized protein</fullName>
    </submittedName>
</protein>
<sequence>MVNDSEDQDLKAWPSDYFGREKFNIVEFYHKILWASQQPLQQQQQQYQHYEDHSEVIQKRVTFSVEPPEIYEYEPEYSTETTATTTAHIFADYFRRKFHHSGNEDYVPIENQQPPMPLDEDCFKEKTVVRVRSLTEFNPVPNQFYQNQELQQQVPSYHESMQIFDTSFMQIDMSFEMEQQEDMYTLSFPSPVVIDEPNIPSLPPSYDEECIIKRKKSLTKGLKKKVSMNFWQSNSANSDSSTSSTGLKKALRRIKSSPKL</sequence>
<dbReference type="Proteomes" id="UP000054107">
    <property type="component" value="Unassembled WGS sequence"/>
</dbReference>
<feature type="region of interest" description="Disordered" evidence="1">
    <location>
        <begin position="233"/>
        <end position="260"/>
    </location>
</feature>
<gene>
    <name evidence="2" type="primary">PARPA_09917.1 scaffold 39137</name>
</gene>
<evidence type="ECO:0000256" key="1">
    <source>
        <dbReference type="SAM" id="MobiDB-lite"/>
    </source>
</evidence>
<reference evidence="2 3" key="1">
    <citation type="submission" date="2014-09" db="EMBL/GenBank/DDBJ databases">
        <authorList>
            <person name="Ellenberger Sabrina"/>
        </authorList>
    </citation>
    <scope>NUCLEOTIDE SEQUENCE [LARGE SCALE GENOMIC DNA]</scope>
    <source>
        <strain evidence="2 3">CBS 412.66</strain>
    </source>
</reference>
<proteinExistence type="predicted"/>
<dbReference type="OrthoDB" id="2271863at2759"/>
<feature type="compositionally biased region" description="Basic residues" evidence="1">
    <location>
        <begin position="249"/>
        <end position="260"/>
    </location>
</feature>
<keyword evidence="3" id="KW-1185">Reference proteome</keyword>
<dbReference type="EMBL" id="LN732612">
    <property type="protein sequence ID" value="CEP15678.1"/>
    <property type="molecule type" value="Genomic_DNA"/>
</dbReference>
<accession>A0A0B7NL58</accession>
<evidence type="ECO:0000313" key="2">
    <source>
        <dbReference type="EMBL" id="CEP15678.1"/>
    </source>
</evidence>
<evidence type="ECO:0000313" key="3">
    <source>
        <dbReference type="Proteomes" id="UP000054107"/>
    </source>
</evidence>
<organism evidence="2 3">
    <name type="scientific">Parasitella parasitica</name>
    <dbReference type="NCBI Taxonomy" id="35722"/>
    <lineage>
        <taxon>Eukaryota</taxon>
        <taxon>Fungi</taxon>
        <taxon>Fungi incertae sedis</taxon>
        <taxon>Mucoromycota</taxon>
        <taxon>Mucoromycotina</taxon>
        <taxon>Mucoromycetes</taxon>
        <taxon>Mucorales</taxon>
        <taxon>Mucorineae</taxon>
        <taxon>Mucoraceae</taxon>
        <taxon>Parasitella</taxon>
    </lineage>
</organism>
<dbReference type="AlphaFoldDB" id="A0A0B7NL58"/>